<evidence type="ECO:0000256" key="5">
    <source>
        <dbReference type="ARBA" id="ARBA00023136"/>
    </source>
</evidence>
<feature type="transmembrane region" description="Helical" evidence="6">
    <location>
        <begin position="116"/>
        <end position="136"/>
    </location>
</feature>
<sequence>MTDKSRSAFLRHFIYVFGSQLIVLISGFIKALAIPVLLGLSDYGYWQIYVFYTVHIGLFTFGYGDGLYLKYGGHGFTELPLPRIRSANIVYLGVLMLGKVALVAFALTNSDPDRQTVYLAVAANVILLGLISIVSLTLQATNELKGYAFINSADKVFFTLALLALLSEDFQTFTYLIGADIASKLVVLLVLLQRYRPLFLGSLARRAEGVKEFFDSAGAGIQLLIANLSGMLVLGVGRIIVEYQGALGHYAHYAFSVSLANVVLISITALSIVIYPTLRRQPRDNYLLYFDKTTRAYAVFALVMLTGYFPALAFIEQVAPAYQPVAVFLNAMFVITVLQGKMQLVNNTYYKALRLERPMLVANLASLLIAAALSWLGFVWFHSILAVVYAALVTMLFRVYASEIFLLRHMGVKPELQLLAEPLILGGFLLVTSLLSAPVAAGLWLLMGASLALIRRAALRAAWQQLRGRRR</sequence>
<feature type="transmembrane region" description="Helical" evidence="6">
    <location>
        <begin position="253"/>
        <end position="275"/>
    </location>
</feature>
<feature type="transmembrane region" description="Helical" evidence="6">
    <location>
        <begin position="46"/>
        <end position="68"/>
    </location>
</feature>
<evidence type="ECO:0000313" key="8">
    <source>
        <dbReference type="Proteomes" id="UP001595445"/>
    </source>
</evidence>
<keyword evidence="8" id="KW-1185">Reference proteome</keyword>
<keyword evidence="2" id="KW-1003">Cell membrane</keyword>
<feature type="transmembrane region" description="Helical" evidence="6">
    <location>
        <begin position="89"/>
        <end position="110"/>
    </location>
</feature>
<accession>A0ABV7DXS6</accession>
<protein>
    <submittedName>
        <fullName evidence="7">Lipopolysaccharide biosynthesis protein</fullName>
    </submittedName>
</protein>
<feature type="transmembrane region" description="Helical" evidence="6">
    <location>
        <begin position="384"/>
        <end position="406"/>
    </location>
</feature>
<dbReference type="EMBL" id="JBHRSM010000041">
    <property type="protein sequence ID" value="MFC3087933.1"/>
    <property type="molecule type" value="Genomic_DNA"/>
</dbReference>
<dbReference type="PANTHER" id="PTHR30250:SF11">
    <property type="entry name" value="O-ANTIGEN TRANSPORTER-RELATED"/>
    <property type="match status" value="1"/>
</dbReference>
<dbReference type="PANTHER" id="PTHR30250">
    <property type="entry name" value="PST FAMILY PREDICTED COLANIC ACID TRANSPORTER"/>
    <property type="match status" value="1"/>
</dbReference>
<comment type="subcellular location">
    <subcellularLocation>
        <location evidence="1">Cell membrane</location>
        <topology evidence="1">Multi-pass membrane protein</topology>
    </subcellularLocation>
</comment>
<keyword evidence="3 6" id="KW-0812">Transmembrane</keyword>
<evidence type="ECO:0000256" key="4">
    <source>
        <dbReference type="ARBA" id="ARBA00022989"/>
    </source>
</evidence>
<evidence type="ECO:0000256" key="3">
    <source>
        <dbReference type="ARBA" id="ARBA00022692"/>
    </source>
</evidence>
<evidence type="ECO:0000256" key="6">
    <source>
        <dbReference type="SAM" id="Phobius"/>
    </source>
</evidence>
<dbReference type="RefSeq" id="WP_197647754.1">
    <property type="nucleotide sequence ID" value="NZ_JAEACP010000041.1"/>
</dbReference>
<feature type="transmembrane region" description="Helical" evidence="6">
    <location>
        <begin position="321"/>
        <end position="338"/>
    </location>
</feature>
<keyword evidence="4 6" id="KW-1133">Transmembrane helix</keyword>
<gene>
    <name evidence="7" type="ORF">ACFOD6_17975</name>
</gene>
<feature type="transmembrane region" description="Helical" evidence="6">
    <location>
        <begin position="359"/>
        <end position="378"/>
    </location>
</feature>
<dbReference type="Proteomes" id="UP001595445">
    <property type="component" value="Unassembled WGS sequence"/>
</dbReference>
<feature type="transmembrane region" description="Helical" evidence="6">
    <location>
        <begin position="296"/>
        <end position="315"/>
    </location>
</feature>
<comment type="caution">
    <text evidence="7">The sequence shown here is derived from an EMBL/GenBank/DDBJ whole genome shotgun (WGS) entry which is preliminary data.</text>
</comment>
<evidence type="ECO:0000313" key="7">
    <source>
        <dbReference type="EMBL" id="MFC3087933.1"/>
    </source>
</evidence>
<organism evidence="7 8">
    <name type="scientific">Tabrizicola soli</name>
    <dbReference type="NCBI Taxonomy" id="2185115"/>
    <lineage>
        <taxon>Bacteria</taxon>
        <taxon>Pseudomonadati</taxon>
        <taxon>Pseudomonadota</taxon>
        <taxon>Alphaproteobacteria</taxon>
        <taxon>Rhodobacterales</taxon>
        <taxon>Paracoccaceae</taxon>
        <taxon>Tabrizicola</taxon>
    </lineage>
</organism>
<evidence type="ECO:0000256" key="2">
    <source>
        <dbReference type="ARBA" id="ARBA00022475"/>
    </source>
</evidence>
<keyword evidence="5 6" id="KW-0472">Membrane</keyword>
<feature type="transmembrane region" description="Helical" evidence="6">
    <location>
        <begin position="148"/>
        <end position="167"/>
    </location>
</feature>
<feature type="transmembrane region" description="Helical" evidence="6">
    <location>
        <begin position="418"/>
        <end position="437"/>
    </location>
</feature>
<proteinExistence type="predicted"/>
<reference evidence="8" key="1">
    <citation type="journal article" date="2019" name="Int. J. Syst. Evol. Microbiol.">
        <title>The Global Catalogue of Microorganisms (GCM) 10K type strain sequencing project: providing services to taxonomists for standard genome sequencing and annotation.</title>
        <authorList>
            <consortium name="The Broad Institute Genomics Platform"/>
            <consortium name="The Broad Institute Genome Sequencing Center for Infectious Disease"/>
            <person name="Wu L."/>
            <person name="Ma J."/>
        </authorList>
    </citation>
    <scope>NUCLEOTIDE SEQUENCE [LARGE SCALE GENOMIC DNA]</scope>
    <source>
        <strain evidence="8">KCTC 62102</strain>
    </source>
</reference>
<dbReference type="InterPro" id="IPR050833">
    <property type="entry name" value="Poly_Biosynth_Transport"/>
</dbReference>
<feature type="transmembrane region" description="Helical" evidence="6">
    <location>
        <begin position="173"/>
        <end position="192"/>
    </location>
</feature>
<name>A0ABV7DXS6_9RHOB</name>
<feature type="transmembrane region" description="Helical" evidence="6">
    <location>
        <begin position="213"/>
        <end position="241"/>
    </location>
</feature>
<feature type="transmembrane region" description="Helical" evidence="6">
    <location>
        <begin position="12"/>
        <end position="40"/>
    </location>
</feature>
<evidence type="ECO:0000256" key="1">
    <source>
        <dbReference type="ARBA" id="ARBA00004651"/>
    </source>
</evidence>